<keyword evidence="7" id="KW-1185">Reference proteome</keyword>
<feature type="region of interest" description="Disordered" evidence="4">
    <location>
        <begin position="752"/>
        <end position="772"/>
    </location>
</feature>
<dbReference type="Pfam" id="PF01535">
    <property type="entry name" value="PPR"/>
    <property type="match status" value="1"/>
</dbReference>
<dbReference type="InterPro" id="IPR033443">
    <property type="entry name" value="PROP1-like_PPR_dom"/>
</dbReference>
<evidence type="ECO:0000256" key="4">
    <source>
        <dbReference type="SAM" id="MobiDB-lite"/>
    </source>
</evidence>
<gene>
    <name evidence="6" type="ORF">cyc_01229</name>
</gene>
<comment type="caution">
    <text evidence="6">The sequence shown here is derived from an EMBL/GenBank/DDBJ whole genome shotgun (WGS) entry which is preliminary data.</text>
</comment>
<feature type="domain" description="PROP1-like PPR" evidence="5">
    <location>
        <begin position="463"/>
        <end position="591"/>
    </location>
</feature>
<dbReference type="EMBL" id="JROU02001095">
    <property type="protein sequence ID" value="OEH77421.1"/>
    <property type="molecule type" value="Genomic_DNA"/>
</dbReference>
<dbReference type="AlphaFoldDB" id="A0A1D3D1U8"/>
<name>A0A1D3D1U8_9EIME</name>
<feature type="region of interest" description="Disordered" evidence="4">
    <location>
        <begin position="703"/>
        <end position="724"/>
    </location>
</feature>
<reference evidence="6 7" key="1">
    <citation type="journal article" date="2016" name="BMC Genomics">
        <title>Comparative genomics reveals Cyclospora cayetanensis possesses coccidia-like metabolism and invasion components but unique surface antigens.</title>
        <authorList>
            <person name="Liu S."/>
            <person name="Wang L."/>
            <person name="Zheng H."/>
            <person name="Xu Z."/>
            <person name="Roellig D.M."/>
            <person name="Li N."/>
            <person name="Frace M.A."/>
            <person name="Tang K."/>
            <person name="Arrowood M.J."/>
            <person name="Moss D.M."/>
            <person name="Zhang L."/>
            <person name="Feng Y."/>
            <person name="Xiao L."/>
        </authorList>
    </citation>
    <scope>NUCLEOTIDE SEQUENCE [LARGE SCALE GENOMIC DNA]</scope>
    <source>
        <strain evidence="6 7">CHN_HEN01</strain>
    </source>
</reference>
<dbReference type="PROSITE" id="PS51375">
    <property type="entry name" value="PPR"/>
    <property type="match status" value="3"/>
</dbReference>
<evidence type="ECO:0000256" key="3">
    <source>
        <dbReference type="PROSITE-ProRule" id="PRU00708"/>
    </source>
</evidence>
<proteinExistence type="inferred from homology"/>
<evidence type="ECO:0000256" key="2">
    <source>
        <dbReference type="ARBA" id="ARBA00022737"/>
    </source>
</evidence>
<dbReference type="PANTHER" id="PTHR46128:SF329">
    <property type="entry name" value="MITOCHONDRIAL GROUP I INTRON SPLICING FACTOR DMR1"/>
    <property type="match status" value="1"/>
</dbReference>
<dbReference type="InParanoid" id="A0A1D3D1U8"/>
<evidence type="ECO:0000256" key="1">
    <source>
        <dbReference type="ARBA" id="ARBA00007626"/>
    </source>
</evidence>
<dbReference type="VEuPathDB" id="ToxoDB:cyc_01229"/>
<dbReference type="PANTHER" id="PTHR46128">
    <property type="entry name" value="MITOCHONDRIAL GROUP I INTRON SPLICING FACTOR CCM1"/>
    <property type="match status" value="1"/>
</dbReference>
<feature type="repeat" description="PPR" evidence="3">
    <location>
        <begin position="389"/>
        <end position="423"/>
    </location>
</feature>
<feature type="compositionally biased region" description="Polar residues" evidence="4">
    <location>
        <begin position="89"/>
        <end position="98"/>
    </location>
</feature>
<comment type="similarity">
    <text evidence="1">Belongs to the PPR family. P subfamily.</text>
</comment>
<evidence type="ECO:0000313" key="6">
    <source>
        <dbReference type="EMBL" id="OEH77421.1"/>
    </source>
</evidence>
<feature type="repeat" description="PPR" evidence="3">
    <location>
        <begin position="424"/>
        <end position="459"/>
    </location>
</feature>
<dbReference type="NCBIfam" id="TIGR00756">
    <property type="entry name" value="PPR"/>
    <property type="match status" value="3"/>
</dbReference>
<dbReference type="InterPro" id="IPR011990">
    <property type="entry name" value="TPR-like_helical_dom_sf"/>
</dbReference>
<evidence type="ECO:0000313" key="7">
    <source>
        <dbReference type="Proteomes" id="UP000095192"/>
    </source>
</evidence>
<dbReference type="InterPro" id="IPR050872">
    <property type="entry name" value="PPR_P_subfamily"/>
</dbReference>
<keyword evidence="2" id="KW-0677">Repeat</keyword>
<sequence length="772" mass="86072">MHLISRRLQLAGFQRGSFMASRDSIFEEDAGEPLDADAPVQTPAAPAGGPARFITKARKSKKKAVWELPEGQDFSAPGSSGCRKRQNKGSEGSQQWQQQRLTDMWANKAAADMAFSAPPLARKKVEPARLMKHAIGAGCASQEQSRLQQEQARSVTAGLASEPQQAQQQACILGTPASSAALDAGAASKELKQQALQYAAAGVDPQLLHLWQGVQSYYPGIERLRRQQELAAAASATLEQLLEEGRCTSENVAALIRAKGQHESLANAVRVYEGAAAAGLQPDSEWFVSLLLAAAKERNAEASRLLFLKMRAQLLQPTAKVYAALVQAHAAAGDTSAAAALIAKMEDEGLPADCVVYTVLIDSLVKRGAHEEALRLFRDIRTWKGIQPDAVLFTVLIKMHAKLQEAEKALNLYDDMRACGVLPTDVTYTELIHACSRRRDFFSTAFDFFNQMIAEDMPITNQVYEHLVQACATVGSVSSARGLVQDMTRRGVRVSLRCYNSLILLFATASRLPNTTDQERANNVRYAWHLLQCMRQHKIEPQVQTLNAVIQVYRRAGFAQYAVDMLKHFQDFNLAPNTQTYAILLRMFAKDLKDPGRFFALWDFLRKENSSDSSGSVSFPSLLRLALNTAMDSQSASRTIEVLRDMYSHKVYPTPQLAARLAAVGREVVEIHELVNNLLRLQQHEVYERSRKEQMILQTQLDQHDLEVSRHGKPNIRSNETEEQKIRKEIFKKKDQQKKQWLPLGDYIQSKQKGGEAYARRHDRPTPNLIEP</sequence>
<dbReference type="Proteomes" id="UP000095192">
    <property type="component" value="Unassembled WGS sequence"/>
</dbReference>
<dbReference type="Gene3D" id="1.25.40.10">
    <property type="entry name" value="Tetratricopeptide repeat domain"/>
    <property type="match status" value="3"/>
</dbReference>
<dbReference type="Pfam" id="PF17177">
    <property type="entry name" value="PPR_long"/>
    <property type="match status" value="1"/>
</dbReference>
<dbReference type="InterPro" id="IPR002885">
    <property type="entry name" value="PPR_rpt"/>
</dbReference>
<feature type="region of interest" description="Disordered" evidence="4">
    <location>
        <begin position="68"/>
        <end position="98"/>
    </location>
</feature>
<evidence type="ECO:0000259" key="5">
    <source>
        <dbReference type="Pfam" id="PF17177"/>
    </source>
</evidence>
<dbReference type="VEuPathDB" id="ToxoDB:LOC34618279"/>
<feature type="repeat" description="PPR" evidence="3">
    <location>
        <begin position="353"/>
        <end position="388"/>
    </location>
</feature>
<dbReference type="Pfam" id="PF13041">
    <property type="entry name" value="PPR_2"/>
    <property type="match status" value="1"/>
</dbReference>
<accession>A0A1D3D1U8</accession>
<protein>
    <submittedName>
        <fullName evidence="6">PPR repeat-containing protein</fullName>
    </submittedName>
</protein>
<organism evidence="6 7">
    <name type="scientific">Cyclospora cayetanensis</name>
    <dbReference type="NCBI Taxonomy" id="88456"/>
    <lineage>
        <taxon>Eukaryota</taxon>
        <taxon>Sar</taxon>
        <taxon>Alveolata</taxon>
        <taxon>Apicomplexa</taxon>
        <taxon>Conoidasida</taxon>
        <taxon>Coccidia</taxon>
        <taxon>Eucoccidiorida</taxon>
        <taxon>Eimeriorina</taxon>
        <taxon>Eimeriidae</taxon>
        <taxon>Cyclospora</taxon>
    </lineage>
</organism>